<dbReference type="Proteomes" id="UP000813444">
    <property type="component" value="Unassembled WGS sequence"/>
</dbReference>
<reference evidence="2" key="1">
    <citation type="journal article" date="2021" name="Nat. Commun.">
        <title>Genetic determinants of endophytism in the Arabidopsis root mycobiome.</title>
        <authorList>
            <person name="Mesny F."/>
            <person name="Miyauchi S."/>
            <person name="Thiergart T."/>
            <person name="Pickel B."/>
            <person name="Atanasova L."/>
            <person name="Karlsson M."/>
            <person name="Huettel B."/>
            <person name="Barry K.W."/>
            <person name="Haridas S."/>
            <person name="Chen C."/>
            <person name="Bauer D."/>
            <person name="Andreopoulos W."/>
            <person name="Pangilinan J."/>
            <person name="LaButti K."/>
            <person name="Riley R."/>
            <person name="Lipzen A."/>
            <person name="Clum A."/>
            <person name="Drula E."/>
            <person name="Henrissat B."/>
            <person name="Kohler A."/>
            <person name="Grigoriev I.V."/>
            <person name="Martin F.M."/>
            <person name="Hacquard S."/>
        </authorList>
    </citation>
    <scope>NUCLEOTIDE SEQUENCE</scope>
    <source>
        <strain evidence="2">MPI-CAGE-CH-0235</strain>
    </source>
</reference>
<protein>
    <submittedName>
        <fullName evidence="2">Uncharacterized protein</fullName>
    </submittedName>
</protein>
<evidence type="ECO:0000313" key="3">
    <source>
        <dbReference type="Proteomes" id="UP000813444"/>
    </source>
</evidence>
<dbReference type="AlphaFoldDB" id="A0A8K0SVK3"/>
<organism evidence="2 3">
    <name type="scientific">Stachybotrys elegans</name>
    <dbReference type="NCBI Taxonomy" id="80388"/>
    <lineage>
        <taxon>Eukaryota</taxon>
        <taxon>Fungi</taxon>
        <taxon>Dikarya</taxon>
        <taxon>Ascomycota</taxon>
        <taxon>Pezizomycotina</taxon>
        <taxon>Sordariomycetes</taxon>
        <taxon>Hypocreomycetidae</taxon>
        <taxon>Hypocreales</taxon>
        <taxon>Stachybotryaceae</taxon>
        <taxon>Stachybotrys</taxon>
    </lineage>
</organism>
<evidence type="ECO:0000256" key="1">
    <source>
        <dbReference type="SAM" id="SignalP"/>
    </source>
</evidence>
<dbReference type="EMBL" id="JAGPNK010000006">
    <property type="protein sequence ID" value="KAH7319628.1"/>
    <property type="molecule type" value="Genomic_DNA"/>
</dbReference>
<dbReference type="OrthoDB" id="3799394at2759"/>
<sequence length="138" mass="14207">MRFSISAMLGLVAAAAAASPPRPPSCDMASACPEGQQCAVAADRPSSGYTCIPLNDYPSCGGYRIEPQNCDSSQVCIDDPRIPGCGMACDRPGICVNTGPPTCIGGDSSACPSGTWCYNHPQYECNPGGRKPCPGICL</sequence>
<feature type="signal peptide" evidence="1">
    <location>
        <begin position="1"/>
        <end position="18"/>
    </location>
</feature>
<comment type="caution">
    <text evidence="2">The sequence shown here is derived from an EMBL/GenBank/DDBJ whole genome shotgun (WGS) entry which is preliminary data.</text>
</comment>
<proteinExistence type="predicted"/>
<evidence type="ECO:0000313" key="2">
    <source>
        <dbReference type="EMBL" id="KAH7319628.1"/>
    </source>
</evidence>
<accession>A0A8K0SVK3</accession>
<name>A0A8K0SVK3_9HYPO</name>
<feature type="chain" id="PRO_5035440333" evidence="1">
    <location>
        <begin position="19"/>
        <end position="138"/>
    </location>
</feature>
<keyword evidence="3" id="KW-1185">Reference proteome</keyword>
<keyword evidence="1" id="KW-0732">Signal</keyword>
<gene>
    <name evidence="2" type="ORF">B0I35DRAFT_477963</name>
</gene>